<dbReference type="PANTHER" id="PTHR11552">
    <property type="entry name" value="GLUCOSE-METHANOL-CHOLINE GMC OXIDOREDUCTASE"/>
    <property type="match status" value="1"/>
</dbReference>
<evidence type="ECO:0000256" key="2">
    <source>
        <dbReference type="SAM" id="SignalP"/>
    </source>
</evidence>
<name>A0ABR2IVJ3_9PEZI</name>
<dbReference type="InterPro" id="IPR000172">
    <property type="entry name" value="GMC_OxRdtase_N"/>
</dbReference>
<sequence>MDRTFGNGLRGLLVSWLLLGVTTAATIPSNDRKIRESYDYIVIGGGTSGLVVANRLSEDPKKTVLVIEHGYINDSPNTKIPNAAGKFPNGGIDLWNVTSEPIQSLRGLRWPVRMADVVGGGSVVNGMFADRGSRADYDAWEELGNEGWGFDGLLPYFRKSSTLGPPSPEHIREYNIQTDPAGYSNGPLQVGFPSTMYPDLKNMTAALTAHGVLTSRNPATGGAFGLLWAPNTLNIRTGTRSHARAAYYDPIAKSRPNLHLVTGHTVNKILLDKELAATGVTITPRSGTGAAKFNIRADREVILAAGAISTPKLLQLSGVGPRAVLEAAGVPLRLDLPGVGANFQDHPQAQATWNLTKGLAFPNPGSLNTNATFNASAWEEYQAHGTGPYTVAFSNTAAFLPLRNFTEAAAFNTVMGNTADQHVEENALPAIYRTSRELLAGYRAQRAILLRHFGSLDAAAMEFPFMAAGFGASVLTKPWSRGTVTLARSASKVDSNTTTSSAEAAPVVQYQAFAHPVDRAILLAAVRWTRNLYRTSPILAETYGPVELIPGAAAQTDDEIWDALVSAGVVRPGNSHPSGTCAMMPVSLGGCVGADLRVHGTRRLAVVDASVIPLIPGTHIQTTVYAVAEKASDIIKARNTGL</sequence>
<keyword evidence="5" id="KW-1185">Reference proteome</keyword>
<dbReference type="PROSITE" id="PS00624">
    <property type="entry name" value="GMC_OXRED_2"/>
    <property type="match status" value="1"/>
</dbReference>
<dbReference type="PANTHER" id="PTHR11552:SF115">
    <property type="entry name" value="DEHYDROGENASE XPTC-RELATED"/>
    <property type="match status" value="1"/>
</dbReference>
<dbReference type="PIRSF" id="PIRSF000137">
    <property type="entry name" value="Alcohol_oxidase"/>
    <property type="match status" value="1"/>
</dbReference>
<dbReference type="InterPro" id="IPR012132">
    <property type="entry name" value="GMC_OxRdtase"/>
</dbReference>
<gene>
    <name evidence="4" type="ORF">PGQ11_007388</name>
</gene>
<evidence type="ECO:0000313" key="5">
    <source>
        <dbReference type="Proteomes" id="UP001390339"/>
    </source>
</evidence>
<dbReference type="Gene3D" id="3.30.560.10">
    <property type="entry name" value="Glucose Oxidase, domain 3"/>
    <property type="match status" value="1"/>
</dbReference>
<feature type="chain" id="PRO_5045594634" evidence="2">
    <location>
        <begin position="25"/>
        <end position="642"/>
    </location>
</feature>
<reference evidence="4 5" key="1">
    <citation type="journal article" date="2024" name="IMA Fungus">
        <title>Apiospora arundinis, a panoply of carbohydrate-active enzymes and secondary metabolites.</title>
        <authorList>
            <person name="Sorensen T."/>
            <person name="Petersen C."/>
            <person name="Muurmann A.T."/>
            <person name="Christiansen J.V."/>
            <person name="Brundto M.L."/>
            <person name="Overgaard C.K."/>
            <person name="Boysen A.T."/>
            <person name="Wollenberg R.D."/>
            <person name="Larsen T.O."/>
            <person name="Sorensen J.L."/>
            <person name="Nielsen K.L."/>
            <person name="Sondergaard T.E."/>
        </authorList>
    </citation>
    <scope>NUCLEOTIDE SEQUENCE [LARGE SCALE GENOMIC DNA]</scope>
    <source>
        <strain evidence="4 5">AAU 773</strain>
    </source>
</reference>
<organism evidence="4 5">
    <name type="scientific">Apiospora arundinis</name>
    <dbReference type="NCBI Taxonomy" id="335852"/>
    <lineage>
        <taxon>Eukaryota</taxon>
        <taxon>Fungi</taxon>
        <taxon>Dikarya</taxon>
        <taxon>Ascomycota</taxon>
        <taxon>Pezizomycotina</taxon>
        <taxon>Sordariomycetes</taxon>
        <taxon>Xylariomycetidae</taxon>
        <taxon>Amphisphaeriales</taxon>
        <taxon>Apiosporaceae</taxon>
        <taxon>Apiospora</taxon>
    </lineage>
</organism>
<comment type="caution">
    <text evidence="4">The sequence shown here is derived from an EMBL/GenBank/DDBJ whole genome shotgun (WGS) entry which is preliminary data.</text>
</comment>
<dbReference type="InterPro" id="IPR036188">
    <property type="entry name" value="FAD/NAD-bd_sf"/>
</dbReference>
<evidence type="ECO:0000313" key="4">
    <source>
        <dbReference type="EMBL" id="KAK8868810.1"/>
    </source>
</evidence>
<feature type="signal peptide" evidence="2">
    <location>
        <begin position="1"/>
        <end position="24"/>
    </location>
</feature>
<evidence type="ECO:0000259" key="3">
    <source>
        <dbReference type="PROSITE" id="PS00624"/>
    </source>
</evidence>
<protein>
    <submittedName>
        <fullName evidence="4">Gmc oxidoreductase</fullName>
    </submittedName>
</protein>
<keyword evidence="2" id="KW-0732">Signal</keyword>
<dbReference type="SUPFAM" id="SSF54373">
    <property type="entry name" value="FAD-linked reductases, C-terminal domain"/>
    <property type="match status" value="1"/>
</dbReference>
<dbReference type="SUPFAM" id="SSF51905">
    <property type="entry name" value="FAD/NAD(P)-binding domain"/>
    <property type="match status" value="1"/>
</dbReference>
<dbReference type="Gene3D" id="3.50.50.60">
    <property type="entry name" value="FAD/NAD(P)-binding domain"/>
    <property type="match status" value="1"/>
</dbReference>
<dbReference type="EMBL" id="JAPCWZ010000004">
    <property type="protein sequence ID" value="KAK8868810.1"/>
    <property type="molecule type" value="Genomic_DNA"/>
</dbReference>
<accession>A0ABR2IVJ3</accession>
<dbReference type="Pfam" id="PF00732">
    <property type="entry name" value="GMC_oxred_N"/>
    <property type="match status" value="1"/>
</dbReference>
<dbReference type="InterPro" id="IPR007867">
    <property type="entry name" value="GMC_OxRtase_C"/>
</dbReference>
<dbReference type="Proteomes" id="UP001390339">
    <property type="component" value="Unassembled WGS sequence"/>
</dbReference>
<dbReference type="Pfam" id="PF05199">
    <property type="entry name" value="GMC_oxred_C"/>
    <property type="match status" value="1"/>
</dbReference>
<comment type="similarity">
    <text evidence="1">Belongs to the GMC oxidoreductase family.</text>
</comment>
<feature type="domain" description="Glucose-methanol-choline oxidoreductase N-terminal" evidence="3">
    <location>
        <begin position="306"/>
        <end position="320"/>
    </location>
</feature>
<proteinExistence type="inferred from homology"/>
<evidence type="ECO:0000256" key="1">
    <source>
        <dbReference type="ARBA" id="ARBA00010790"/>
    </source>
</evidence>